<dbReference type="Proteomes" id="UP000672011">
    <property type="component" value="Chromosome"/>
</dbReference>
<dbReference type="EMBL" id="CP072842">
    <property type="protein sequence ID" value="QTV04882.1"/>
    <property type="molecule type" value="Genomic_DNA"/>
</dbReference>
<proteinExistence type="predicted"/>
<sequence>MFESKQFLYASSSEALNQLKKKGYELDFNLLQNRILDNPQDFKIIYIFRYEGESNPEDSSTVYGIECLSSEERGVFVMGNPAYDVSNASNLLYLLEIEGRKNNKRGIII</sequence>
<organism evidence="1 2">
    <name type="scientific">Faecalibacter bovis</name>
    <dbReference type="NCBI Taxonomy" id="2898187"/>
    <lineage>
        <taxon>Bacteria</taxon>
        <taxon>Pseudomonadati</taxon>
        <taxon>Bacteroidota</taxon>
        <taxon>Flavobacteriia</taxon>
        <taxon>Flavobacteriales</taxon>
        <taxon>Weeksellaceae</taxon>
        <taxon>Faecalibacter</taxon>
    </lineage>
</organism>
<reference evidence="2" key="2">
    <citation type="submission" date="2021-04" db="EMBL/GenBank/DDBJ databases">
        <title>Taxonomy of Flavobacteriaceae bacterium ZY171143.</title>
        <authorList>
            <person name="Li F."/>
        </authorList>
    </citation>
    <scope>NUCLEOTIDE SEQUENCE [LARGE SCALE GENOMIC DNA]</scope>
    <source>
        <strain evidence="2">ZY171143</strain>
    </source>
</reference>
<protein>
    <submittedName>
        <fullName evidence="1">Uncharacterized protein</fullName>
    </submittedName>
</protein>
<accession>A0ABX7XAG3</accession>
<dbReference type="RefSeq" id="WP_230475504.1">
    <property type="nucleotide sequence ID" value="NZ_CP072842.1"/>
</dbReference>
<name>A0ABX7XAG3_9FLAO</name>
<evidence type="ECO:0000313" key="1">
    <source>
        <dbReference type="EMBL" id="QTV04882.1"/>
    </source>
</evidence>
<reference evidence="1 2" key="1">
    <citation type="journal article" date="2021" name="Int. J. Syst. Evol. Microbiol.">
        <title>Faecalibacter bovis sp. nov., isolated from cow faeces.</title>
        <authorList>
            <person name="Li F."/>
            <person name="Zhao W."/>
            <person name="Hong Q."/>
            <person name="Shao Q."/>
            <person name="Song J."/>
            <person name="Yang S."/>
        </authorList>
    </citation>
    <scope>NUCLEOTIDE SEQUENCE [LARGE SCALE GENOMIC DNA]</scope>
    <source>
        <strain evidence="1 2">ZY171143</strain>
    </source>
</reference>
<keyword evidence="2" id="KW-1185">Reference proteome</keyword>
<evidence type="ECO:0000313" key="2">
    <source>
        <dbReference type="Proteomes" id="UP000672011"/>
    </source>
</evidence>
<gene>
    <name evidence="1" type="ORF">J9309_08735</name>
</gene>